<feature type="region of interest" description="Disordered" evidence="1">
    <location>
        <begin position="140"/>
        <end position="497"/>
    </location>
</feature>
<reference evidence="3" key="1">
    <citation type="journal article" date="2020" name="Stud. Mycol.">
        <title>101 Dothideomycetes genomes: a test case for predicting lifestyles and emergence of pathogens.</title>
        <authorList>
            <person name="Haridas S."/>
            <person name="Albert R."/>
            <person name="Binder M."/>
            <person name="Bloem J."/>
            <person name="Labutti K."/>
            <person name="Salamov A."/>
            <person name="Andreopoulos B."/>
            <person name="Baker S."/>
            <person name="Barry K."/>
            <person name="Bills G."/>
            <person name="Bluhm B."/>
            <person name="Cannon C."/>
            <person name="Castanera R."/>
            <person name="Culley D."/>
            <person name="Daum C."/>
            <person name="Ezra D."/>
            <person name="Gonzalez J."/>
            <person name="Henrissat B."/>
            <person name="Kuo A."/>
            <person name="Liang C."/>
            <person name="Lipzen A."/>
            <person name="Lutzoni F."/>
            <person name="Magnuson J."/>
            <person name="Mondo S."/>
            <person name="Nolan M."/>
            <person name="Ohm R."/>
            <person name="Pangilinan J."/>
            <person name="Park H.-J."/>
            <person name="Ramirez L."/>
            <person name="Alfaro M."/>
            <person name="Sun H."/>
            <person name="Tritt A."/>
            <person name="Yoshinaga Y."/>
            <person name="Zwiers L.-H."/>
            <person name="Turgeon B."/>
            <person name="Goodwin S."/>
            <person name="Spatafora J."/>
            <person name="Crous P."/>
            <person name="Grigoriev I."/>
        </authorList>
    </citation>
    <scope>NUCLEOTIDE SEQUENCE</scope>
    <source>
        <strain evidence="3">CBS 279.74</strain>
    </source>
</reference>
<feature type="compositionally biased region" description="Polar residues" evidence="1">
    <location>
        <begin position="323"/>
        <end position="340"/>
    </location>
</feature>
<feature type="compositionally biased region" description="Basic and acidic residues" evidence="1">
    <location>
        <begin position="177"/>
        <end position="193"/>
    </location>
</feature>
<evidence type="ECO:0000256" key="1">
    <source>
        <dbReference type="SAM" id="MobiDB-lite"/>
    </source>
</evidence>
<feature type="compositionally biased region" description="Polar residues" evidence="1">
    <location>
        <begin position="206"/>
        <end position="223"/>
    </location>
</feature>
<evidence type="ECO:0000313" key="3">
    <source>
        <dbReference type="EMBL" id="KAF2704686.1"/>
    </source>
</evidence>
<feature type="compositionally biased region" description="Acidic residues" evidence="1">
    <location>
        <begin position="442"/>
        <end position="460"/>
    </location>
</feature>
<feature type="compositionally biased region" description="Low complexity" evidence="1">
    <location>
        <begin position="261"/>
        <end position="274"/>
    </location>
</feature>
<dbReference type="InterPro" id="IPR019194">
    <property type="entry name" value="Tscrpt_elong_fac_Eaf_N"/>
</dbReference>
<dbReference type="EMBL" id="MU005781">
    <property type="protein sequence ID" value="KAF2704686.1"/>
    <property type="molecule type" value="Genomic_DNA"/>
</dbReference>
<feature type="compositionally biased region" description="Low complexity" evidence="1">
    <location>
        <begin position="50"/>
        <end position="61"/>
    </location>
</feature>
<feature type="region of interest" description="Disordered" evidence="1">
    <location>
        <begin position="1"/>
        <end position="61"/>
    </location>
</feature>
<name>A0A6G1JVQ0_9PLEO</name>
<sequence>MASPMVEGRVDPHKKAHYSLHISDRIGRKESENDSGGYSGFKYNHKPAQTTSTRNTTLTSTSSHNYALKVEDSTGRSDGAKDIFRFTGQRSATSSKSSYVLIFDPTSQKATLEPLSASYTFNLASKNGVDIPTSTYPHIYPKKQKGEASQDTIGDEELFDLTSNDNENDEPDPDNPYDFRHFLGAVSEKKGNESEYMASSPDYRTGTGSAMNTPLLTAATTTRKPLPSASASIAARPKPKNKAAIPPKPRKRKESEEAVRKSTTTAKKQQSTPTVRLDRAATSSNPGKKASAKPTPTSSGSKIKSQEIITNSSDESDVDAEGSATSSPAHVPQHGTQIRSPSPPQESYLDSDADSDGGGGLEIEVPDARPPKPRTALASLGLGQNLGLGGLGLGRLQSPDPGRGPISLASAANSVEGSPAPSFGHNADADLDFGEIGGAVSDIEDEDGYAEEDEEEDEIEEKARRERDGDVPDMDIGPPATVQAVGSRPSVGGMAVEDEEDEDVLYKEMMEGFAGGDSSEESEEE</sequence>
<feature type="compositionally biased region" description="Basic and acidic residues" evidence="1">
    <location>
        <begin position="22"/>
        <end position="32"/>
    </location>
</feature>
<feature type="compositionally biased region" description="Basic and acidic residues" evidence="1">
    <location>
        <begin position="461"/>
        <end position="470"/>
    </location>
</feature>
<feature type="compositionally biased region" description="Acidic residues" evidence="1">
    <location>
        <begin position="166"/>
        <end position="175"/>
    </location>
</feature>
<dbReference type="AlphaFoldDB" id="A0A6G1JVQ0"/>
<dbReference type="Proteomes" id="UP000799428">
    <property type="component" value="Unassembled WGS sequence"/>
</dbReference>
<dbReference type="OrthoDB" id="125903at2759"/>
<evidence type="ECO:0000313" key="4">
    <source>
        <dbReference type="Proteomes" id="UP000799428"/>
    </source>
</evidence>
<feature type="compositionally biased region" description="Gly residues" evidence="1">
    <location>
        <begin position="384"/>
        <end position="393"/>
    </location>
</feature>
<evidence type="ECO:0000259" key="2">
    <source>
        <dbReference type="Pfam" id="PF09816"/>
    </source>
</evidence>
<keyword evidence="4" id="KW-1185">Reference proteome</keyword>
<gene>
    <name evidence="3" type="ORF">K504DRAFT_460952</name>
</gene>
<feature type="domain" description="Transcription elongation factor Eaf N-terminal" evidence="2">
    <location>
        <begin position="18"/>
        <end position="126"/>
    </location>
</feature>
<proteinExistence type="predicted"/>
<feature type="compositionally biased region" description="Polar residues" evidence="1">
    <location>
        <begin position="294"/>
        <end position="313"/>
    </location>
</feature>
<dbReference type="Pfam" id="PF09816">
    <property type="entry name" value="EAF"/>
    <property type="match status" value="1"/>
</dbReference>
<organism evidence="3 4">
    <name type="scientific">Pleomassaria siparia CBS 279.74</name>
    <dbReference type="NCBI Taxonomy" id="1314801"/>
    <lineage>
        <taxon>Eukaryota</taxon>
        <taxon>Fungi</taxon>
        <taxon>Dikarya</taxon>
        <taxon>Ascomycota</taxon>
        <taxon>Pezizomycotina</taxon>
        <taxon>Dothideomycetes</taxon>
        <taxon>Pleosporomycetidae</taxon>
        <taxon>Pleosporales</taxon>
        <taxon>Pleomassariaceae</taxon>
        <taxon>Pleomassaria</taxon>
    </lineage>
</organism>
<accession>A0A6G1JVQ0</accession>
<protein>
    <recommendedName>
        <fullName evidence="2">Transcription elongation factor Eaf N-terminal domain-containing protein</fullName>
    </recommendedName>
</protein>